<keyword evidence="1" id="KW-1133">Transmembrane helix</keyword>
<gene>
    <name evidence="2" type="ordered locus">YPK_2282</name>
</gene>
<feature type="transmembrane region" description="Helical" evidence="1">
    <location>
        <begin position="6"/>
        <end position="28"/>
    </location>
</feature>
<protein>
    <submittedName>
        <fullName evidence="2">Uncharacterized protein</fullName>
    </submittedName>
</protein>
<accession>A0A0H3B570</accession>
<keyword evidence="1" id="KW-0472">Membrane</keyword>
<evidence type="ECO:0000256" key="1">
    <source>
        <dbReference type="SAM" id="Phobius"/>
    </source>
</evidence>
<evidence type="ECO:0000313" key="2">
    <source>
        <dbReference type="EMBL" id="ACA68559.1"/>
    </source>
</evidence>
<proteinExistence type="predicted"/>
<dbReference type="AlphaFoldDB" id="A0A0H3B570"/>
<name>A0A0H3B570_YERPY</name>
<sequence length="45" mass="5296">MNVNGVDFKLVFILVLIWTHFGMVIELLNMDGERYTVFQTSYRGK</sequence>
<reference evidence="2" key="1">
    <citation type="submission" date="2008-02" db="EMBL/GenBank/DDBJ databases">
        <title>Complete sequence of Yersinia pseudotuberculosis YPIII.</title>
        <authorList>
            <consortium name="US DOE Joint Genome Institute"/>
            <person name="Challacombe J.F."/>
            <person name="Bruce D."/>
            <person name="Detter J.C."/>
            <person name="Green L."/>
            <person name="Land M."/>
            <person name="Munk C."/>
            <person name="Lindler L.E."/>
            <person name="Nikolich M.P."/>
            <person name="Brettin T."/>
        </authorList>
    </citation>
    <scope>NUCLEOTIDE SEQUENCE</scope>
    <source>
        <strain evidence="2">YPIII</strain>
    </source>
</reference>
<keyword evidence="1" id="KW-0812">Transmembrane</keyword>
<dbReference type="EMBL" id="CP000950">
    <property type="protein sequence ID" value="ACA68559.1"/>
    <property type="molecule type" value="Genomic_DNA"/>
</dbReference>
<dbReference type="KEGG" id="ypy:YPK_2282"/>
<organism evidence="2">
    <name type="scientific">Yersinia pseudotuberculosis serotype O:3 (strain YPIII)</name>
    <dbReference type="NCBI Taxonomy" id="502800"/>
    <lineage>
        <taxon>Bacteria</taxon>
        <taxon>Pseudomonadati</taxon>
        <taxon>Pseudomonadota</taxon>
        <taxon>Gammaproteobacteria</taxon>
        <taxon>Enterobacterales</taxon>
        <taxon>Yersiniaceae</taxon>
        <taxon>Yersinia</taxon>
    </lineage>
</organism>